<evidence type="ECO:0000256" key="3">
    <source>
        <dbReference type="SAM" id="SignalP"/>
    </source>
</evidence>
<sequence>MNTMVMVKCLLLALVEITAKFTAAAISNYGGHPIIGDIGGHPIITHQNEELSRCPWACSCAGLTIDCSQHGLPQVPQKLPSDAEKLIVFENNFIQKEIQQNKKVMSLIDELQYVL</sequence>
<evidence type="ECO:0000313" key="5">
    <source>
        <dbReference type="EMBL" id="KAK6638541.1"/>
    </source>
</evidence>
<evidence type="ECO:0000256" key="1">
    <source>
        <dbReference type="ARBA" id="ARBA00022614"/>
    </source>
</evidence>
<dbReference type="SMART" id="SM00013">
    <property type="entry name" value="LRRNT"/>
    <property type="match status" value="1"/>
</dbReference>
<comment type="caution">
    <text evidence="5">The sequence shown here is derived from an EMBL/GenBank/DDBJ whole genome shotgun (WGS) entry which is preliminary data.</text>
</comment>
<organism evidence="5 6">
    <name type="scientific">Polyplax serrata</name>
    <name type="common">Common mouse louse</name>
    <dbReference type="NCBI Taxonomy" id="468196"/>
    <lineage>
        <taxon>Eukaryota</taxon>
        <taxon>Metazoa</taxon>
        <taxon>Ecdysozoa</taxon>
        <taxon>Arthropoda</taxon>
        <taxon>Hexapoda</taxon>
        <taxon>Insecta</taxon>
        <taxon>Pterygota</taxon>
        <taxon>Neoptera</taxon>
        <taxon>Paraneoptera</taxon>
        <taxon>Psocodea</taxon>
        <taxon>Troctomorpha</taxon>
        <taxon>Phthiraptera</taxon>
        <taxon>Anoplura</taxon>
        <taxon>Polyplacidae</taxon>
        <taxon>Polyplax</taxon>
    </lineage>
</organism>
<evidence type="ECO:0000259" key="4">
    <source>
        <dbReference type="SMART" id="SM00013"/>
    </source>
</evidence>
<gene>
    <name evidence="5" type="ORF">RUM43_006808</name>
</gene>
<protein>
    <recommendedName>
        <fullName evidence="4">LRRNT domain-containing protein</fullName>
    </recommendedName>
</protein>
<evidence type="ECO:0000313" key="6">
    <source>
        <dbReference type="Proteomes" id="UP001372834"/>
    </source>
</evidence>
<proteinExistence type="predicted"/>
<evidence type="ECO:0000256" key="2">
    <source>
        <dbReference type="ARBA" id="ARBA00022729"/>
    </source>
</evidence>
<accession>A0AAN8PLU9</accession>
<keyword evidence="2 3" id="KW-0732">Signal</keyword>
<reference evidence="5 6" key="1">
    <citation type="submission" date="2023-10" db="EMBL/GenBank/DDBJ databases">
        <title>Genomes of two closely related lineages of the louse Polyplax serrata with different host specificities.</title>
        <authorList>
            <person name="Martinu J."/>
            <person name="Tarabai H."/>
            <person name="Stefka J."/>
            <person name="Hypsa V."/>
        </authorList>
    </citation>
    <scope>NUCLEOTIDE SEQUENCE [LARGE SCALE GENOMIC DNA]</scope>
    <source>
        <strain evidence="5">HR10_N</strain>
    </source>
</reference>
<keyword evidence="1" id="KW-0433">Leucine-rich repeat</keyword>
<dbReference type="InterPro" id="IPR032675">
    <property type="entry name" value="LRR_dom_sf"/>
</dbReference>
<name>A0AAN8PLU9_POLSC</name>
<dbReference type="EMBL" id="JAWJWE010000003">
    <property type="protein sequence ID" value="KAK6638541.1"/>
    <property type="molecule type" value="Genomic_DNA"/>
</dbReference>
<dbReference type="Gene3D" id="3.80.10.10">
    <property type="entry name" value="Ribonuclease Inhibitor"/>
    <property type="match status" value="1"/>
</dbReference>
<dbReference type="InterPro" id="IPR000372">
    <property type="entry name" value="LRRNT"/>
</dbReference>
<dbReference type="Proteomes" id="UP001372834">
    <property type="component" value="Unassembled WGS sequence"/>
</dbReference>
<dbReference type="AlphaFoldDB" id="A0AAN8PLU9"/>
<feature type="signal peptide" evidence="3">
    <location>
        <begin position="1"/>
        <end position="24"/>
    </location>
</feature>
<feature type="chain" id="PRO_5043009638" description="LRRNT domain-containing protein" evidence="3">
    <location>
        <begin position="25"/>
        <end position="115"/>
    </location>
</feature>
<feature type="domain" description="LRRNT" evidence="4">
    <location>
        <begin position="53"/>
        <end position="85"/>
    </location>
</feature>